<comment type="caution">
    <text evidence="1">The sequence shown here is derived from an EMBL/GenBank/DDBJ whole genome shotgun (WGS) entry which is preliminary data.</text>
</comment>
<evidence type="ECO:0000313" key="1">
    <source>
        <dbReference type="EMBL" id="RSK46694.1"/>
    </source>
</evidence>
<dbReference type="AlphaFoldDB" id="A0A3R9NZ49"/>
<protein>
    <submittedName>
        <fullName evidence="1">Uncharacterized protein</fullName>
    </submittedName>
</protein>
<dbReference type="RefSeq" id="WP_125436194.1">
    <property type="nucleotide sequence ID" value="NZ_RWIU01000001.1"/>
</dbReference>
<dbReference type="Proteomes" id="UP000270291">
    <property type="component" value="Unassembled WGS sequence"/>
</dbReference>
<gene>
    <name evidence="1" type="ORF">EI293_05965</name>
</gene>
<accession>A0A3R9NZ49</accession>
<reference evidence="1 2" key="1">
    <citation type="submission" date="2018-12" db="EMBL/GenBank/DDBJ databases">
        <authorList>
            <person name="Feng G."/>
            <person name="Zhu H."/>
        </authorList>
    </citation>
    <scope>NUCLEOTIDE SEQUENCE [LARGE SCALE GENOMIC DNA]</scope>
    <source>
        <strain evidence="1 2">LMG 26000</strain>
    </source>
</reference>
<dbReference type="EMBL" id="RWIU01000001">
    <property type="protein sequence ID" value="RSK46694.1"/>
    <property type="molecule type" value="Genomic_DNA"/>
</dbReference>
<keyword evidence="2" id="KW-1185">Reference proteome</keyword>
<proteinExistence type="predicted"/>
<organism evidence="1 2">
    <name type="scientific">Hymenobacter perfusus</name>
    <dbReference type="NCBI Taxonomy" id="1236770"/>
    <lineage>
        <taxon>Bacteria</taxon>
        <taxon>Pseudomonadati</taxon>
        <taxon>Bacteroidota</taxon>
        <taxon>Cytophagia</taxon>
        <taxon>Cytophagales</taxon>
        <taxon>Hymenobacteraceae</taxon>
        <taxon>Hymenobacter</taxon>
    </lineage>
</organism>
<evidence type="ECO:0000313" key="2">
    <source>
        <dbReference type="Proteomes" id="UP000270291"/>
    </source>
</evidence>
<sequence>MAYTFLLFSFLAAGVQTAKNQPITEPARASAARDSLLRATAATRLEATQRTGFVLTTSRLGKRKHVVRGFQNVANPQNLPENRLKKNLIWKQKTIYRRNGQVLETYVAQLGNRKVLQETRLNDNTLWIKLSQPINLADTAPNTEVVEYEYVRGGYFTWRGQQYAQPKQ</sequence>
<dbReference type="OrthoDB" id="883037at2"/>
<name>A0A3R9NZ49_9BACT</name>